<dbReference type="STRING" id="1086013.SAMN05421774_107149"/>
<evidence type="ECO:0000313" key="2">
    <source>
        <dbReference type="Proteomes" id="UP000186141"/>
    </source>
</evidence>
<reference evidence="1 2" key="1">
    <citation type="submission" date="2017-01" db="EMBL/GenBank/DDBJ databases">
        <authorList>
            <person name="Mah S.A."/>
            <person name="Swanson W.J."/>
            <person name="Moy G.W."/>
            <person name="Vacquier V.D."/>
        </authorList>
    </citation>
    <scope>NUCLEOTIDE SEQUENCE [LARGE SCALE GENOMIC DNA]</scope>
    <source>
        <strain evidence="1 2">DSM 26375</strain>
    </source>
</reference>
<dbReference type="EMBL" id="FTOT01000007">
    <property type="protein sequence ID" value="SIT18455.1"/>
    <property type="molecule type" value="Genomic_DNA"/>
</dbReference>
<protein>
    <submittedName>
        <fullName evidence="1">Uncharacterized protein</fullName>
    </submittedName>
</protein>
<organism evidence="1 2">
    <name type="scientific">Gemmobacter megaterium</name>
    <dbReference type="NCBI Taxonomy" id="1086013"/>
    <lineage>
        <taxon>Bacteria</taxon>
        <taxon>Pseudomonadati</taxon>
        <taxon>Pseudomonadota</taxon>
        <taxon>Alphaproteobacteria</taxon>
        <taxon>Rhodobacterales</taxon>
        <taxon>Paracoccaceae</taxon>
        <taxon>Gemmobacter</taxon>
    </lineage>
</organism>
<gene>
    <name evidence="1" type="ORF">SAMN05421774_107149</name>
</gene>
<keyword evidence="2" id="KW-1185">Reference proteome</keyword>
<dbReference type="Proteomes" id="UP000186141">
    <property type="component" value="Unassembled WGS sequence"/>
</dbReference>
<evidence type="ECO:0000313" key="1">
    <source>
        <dbReference type="EMBL" id="SIT18455.1"/>
    </source>
</evidence>
<name>A0A1N7Q6I0_9RHOB</name>
<dbReference type="AlphaFoldDB" id="A0A1N7Q6I0"/>
<dbReference type="RefSeq" id="WP_076533252.1">
    <property type="nucleotide sequence ID" value="NZ_BMEH01000007.1"/>
</dbReference>
<accession>A0A1N7Q6I0</accession>
<sequence>MSITETIDLIEAELDADRQALLNALTDLRGSMTMRGFVAQAMETASTHPVPVATAAAGLGLMAFRKLKADDDPKPAPPSAELPAWMAKADTLRARAGGMLAQIDLALQDGRIPRSELLARREEVLAALTVDVRAALGSGLDGLSGADRARAMAQREVDYAAHLGVADAGDDAGADGGNPLAIAAAVAAVGAAVALLMPRTELEDRLIGDARTRLLNDARRLVQAEAHRFGDLGQLVMAVLSKSR</sequence>
<proteinExistence type="predicted"/>